<evidence type="ECO:0000256" key="3">
    <source>
        <dbReference type="ARBA" id="ARBA00023125"/>
    </source>
</evidence>
<evidence type="ECO:0000256" key="2">
    <source>
        <dbReference type="ARBA" id="ARBA00023015"/>
    </source>
</evidence>
<reference evidence="6" key="2">
    <citation type="submission" date="2021-04" db="EMBL/GenBank/DDBJ databases">
        <authorList>
            <person name="Gilroy R."/>
        </authorList>
    </citation>
    <scope>NUCLEOTIDE SEQUENCE</scope>
    <source>
        <strain evidence="6">ChiBcec1-1093</strain>
    </source>
</reference>
<dbReference type="Pfam" id="PF00126">
    <property type="entry name" value="HTH_1"/>
    <property type="match status" value="1"/>
</dbReference>
<dbReference type="Pfam" id="PF03466">
    <property type="entry name" value="LysR_substrate"/>
    <property type="match status" value="1"/>
</dbReference>
<dbReference type="PANTHER" id="PTHR30419:SF28">
    <property type="entry name" value="HTH-TYPE TRANSCRIPTIONAL REGULATOR BSDA"/>
    <property type="match status" value="1"/>
</dbReference>
<evidence type="ECO:0000259" key="5">
    <source>
        <dbReference type="PROSITE" id="PS50931"/>
    </source>
</evidence>
<dbReference type="AlphaFoldDB" id="A0A9D2K6V2"/>
<dbReference type="InterPro" id="IPR036388">
    <property type="entry name" value="WH-like_DNA-bd_sf"/>
</dbReference>
<dbReference type="EMBL" id="DXBC01000140">
    <property type="protein sequence ID" value="HIZ79868.1"/>
    <property type="molecule type" value="Genomic_DNA"/>
</dbReference>
<sequence length="309" mass="35290">MDLKQIENIIAIEQEQSISRAAEKLFLTQSALNQQLLRLEKELGVRLFERRRHTMIPTFAGKIYLSTARQMVDMKKETYKIIQDISNETAGEISLAYSPERGSLMFSHVYPLFHRKYPNVTFSIREAHVKKMEAMLLQKEVTLACITYSRDSKHAAIEYVDTREELMILGLPATHPLAHLAGNRSWETFPPLDLALLRDDVFVLAAKNTRLRSMIDDAFRTAGFSPRILFESSNTATVVNMVKNQVCPAFFPQSYVDPAAPMVYFTTRPRQSWMQTVAYLKGEYLTKPEKYFIQLVKQYSDGSSAGDGA</sequence>
<dbReference type="CDD" id="cd05466">
    <property type="entry name" value="PBP2_LTTR_substrate"/>
    <property type="match status" value="1"/>
</dbReference>
<dbReference type="InterPro" id="IPR005119">
    <property type="entry name" value="LysR_subst-bd"/>
</dbReference>
<proteinExistence type="inferred from homology"/>
<dbReference type="SUPFAM" id="SSF53850">
    <property type="entry name" value="Periplasmic binding protein-like II"/>
    <property type="match status" value="1"/>
</dbReference>
<organism evidence="6 7">
    <name type="scientific">Candidatus Lachnoclostridium stercorigallinarum</name>
    <dbReference type="NCBI Taxonomy" id="2838634"/>
    <lineage>
        <taxon>Bacteria</taxon>
        <taxon>Bacillati</taxon>
        <taxon>Bacillota</taxon>
        <taxon>Clostridia</taxon>
        <taxon>Lachnospirales</taxon>
        <taxon>Lachnospiraceae</taxon>
    </lineage>
</organism>
<dbReference type="InterPro" id="IPR050950">
    <property type="entry name" value="HTH-type_LysR_regulators"/>
</dbReference>
<accession>A0A9D2K6V2</accession>
<comment type="caution">
    <text evidence="6">The sequence shown here is derived from an EMBL/GenBank/DDBJ whole genome shotgun (WGS) entry which is preliminary data.</text>
</comment>
<dbReference type="SUPFAM" id="SSF46785">
    <property type="entry name" value="Winged helix' DNA-binding domain"/>
    <property type="match status" value="1"/>
</dbReference>
<dbReference type="GO" id="GO:0005829">
    <property type="term" value="C:cytosol"/>
    <property type="evidence" value="ECO:0007669"/>
    <property type="project" value="TreeGrafter"/>
</dbReference>
<evidence type="ECO:0000256" key="1">
    <source>
        <dbReference type="ARBA" id="ARBA00009437"/>
    </source>
</evidence>
<keyword evidence="3" id="KW-0238">DNA-binding</keyword>
<dbReference type="GO" id="GO:0003700">
    <property type="term" value="F:DNA-binding transcription factor activity"/>
    <property type="evidence" value="ECO:0007669"/>
    <property type="project" value="InterPro"/>
</dbReference>
<dbReference type="PRINTS" id="PR00039">
    <property type="entry name" value="HTHLYSR"/>
</dbReference>
<dbReference type="Proteomes" id="UP000824101">
    <property type="component" value="Unassembled WGS sequence"/>
</dbReference>
<feature type="domain" description="HTH lysR-type" evidence="5">
    <location>
        <begin position="1"/>
        <end position="58"/>
    </location>
</feature>
<keyword evidence="4" id="KW-0804">Transcription</keyword>
<name>A0A9D2K6V2_9FIRM</name>
<gene>
    <name evidence="6" type="ORF">IAA17_08790</name>
</gene>
<reference evidence="6" key="1">
    <citation type="journal article" date="2021" name="PeerJ">
        <title>Extensive microbial diversity within the chicken gut microbiome revealed by metagenomics and culture.</title>
        <authorList>
            <person name="Gilroy R."/>
            <person name="Ravi A."/>
            <person name="Getino M."/>
            <person name="Pursley I."/>
            <person name="Horton D.L."/>
            <person name="Alikhan N.F."/>
            <person name="Baker D."/>
            <person name="Gharbi K."/>
            <person name="Hall N."/>
            <person name="Watson M."/>
            <person name="Adriaenssens E.M."/>
            <person name="Foster-Nyarko E."/>
            <person name="Jarju S."/>
            <person name="Secka A."/>
            <person name="Antonio M."/>
            <person name="Oren A."/>
            <person name="Chaudhuri R.R."/>
            <person name="La Ragione R."/>
            <person name="Hildebrand F."/>
            <person name="Pallen M.J."/>
        </authorList>
    </citation>
    <scope>NUCLEOTIDE SEQUENCE</scope>
    <source>
        <strain evidence="6">ChiBcec1-1093</strain>
    </source>
</reference>
<dbReference type="InterPro" id="IPR036390">
    <property type="entry name" value="WH_DNA-bd_sf"/>
</dbReference>
<keyword evidence="2" id="KW-0805">Transcription regulation</keyword>
<dbReference type="Gene3D" id="1.10.10.10">
    <property type="entry name" value="Winged helix-like DNA-binding domain superfamily/Winged helix DNA-binding domain"/>
    <property type="match status" value="1"/>
</dbReference>
<evidence type="ECO:0000256" key="4">
    <source>
        <dbReference type="ARBA" id="ARBA00023163"/>
    </source>
</evidence>
<dbReference type="PANTHER" id="PTHR30419">
    <property type="entry name" value="HTH-TYPE TRANSCRIPTIONAL REGULATOR YBHD"/>
    <property type="match status" value="1"/>
</dbReference>
<evidence type="ECO:0000313" key="7">
    <source>
        <dbReference type="Proteomes" id="UP000824101"/>
    </source>
</evidence>
<protein>
    <submittedName>
        <fullName evidence="6">LysR family transcriptional regulator</fullName>
    </submittedName>
</protein>
<dbReference type="Gene3D" id="3.40.190.290">
    <property type="match status" value="1"/>
</dbReference>
<evidence type="ECO:0000313" key="6">
    <source>
        <dbReference type="EMBL" id="HIZ79868.1"/>
    </source>
</evidence>
<dbReference type="GO" id="GO:0003677">
    <property type="term" value="F:DNA binding"/>
    <property type="evidence" value="ECO:0007669"/>
    <property type="project" value="UniProtKB-KW"/>
</dbReference>
<dbReference type="PROSITE" id="PS50931">
    <property type="entry name" value="HTH_LYSR"/>
    <property type="match status" value="1"/>
</dbReference>
<dbReference type="InterPro" id="IPR000847">
    <property type="entry name" value="LysR_HTH_N"/>
</dbReference>
<comment type="similarity">
    <text evidence="1">Belongs to the LysR transcriptional regulatory family.</text>
</comment>